<evidence type="ECO:0000256" key="3">
    <source>
        <dbReference type="SAM" id="Phobius"/>
    </source>
</evidence>
<protein>
    <recommendedName>
        <fullName evidence="5">Protein kinase domain-containing protein</fullName>
    </recommendedName>
</protein>
<dbReference type="eggNOG" id="KOG0619">
    <property type="taxonomic scope" value="Eukaryota"/>
</dbReference>
<dbReference type="GO" id="GO:0004672">
    <property type="term" value="F:protein kinase activity"/>
    <property type="evidence" value="ECO:0007669"/>
    <property type="project" value="InterPro"/>
</dbReference>
<dbReference type="SUPFAM" id="SSF82171">
    <property type="entry name" value="DPP6 N-terminal domain-like"/>
    <property type="match status" value="1"/>
</dbReference>
<dbReference type="InterPro" id="IPR001375">
    <property type="entry name" value="Peptidase_S9_cat"/>
</dbReference>
<dbReference type="InterPro" id="IPR003591">
    <property type="entry name" value="Leu-rich_rpt_typical-subtyp"/>
</dbReference>
<dbReference type="PROSITE" id="PS00108">
    <property type="entry name" value="PROTEIN_KINASE_ST"/>
    <property type="match status" value="1"/>
</dbReference>
<evidence type="ECO:0000256" key="4">
    <source>
        <dbReference type="SAM" id="SignalP"/>
    </source>
</evidence>
<dbReference type="InParanoid" id="A9V9K6"/>
<sequence>MAASCISSCFTAVTLVLLMAALIPNAAAENRTAAFVVDCRNDIVLPQLADLLQLTNATTVLMYGDDSGGCCDLFGDRAWPNIHSVELRCMPHDPNMDLAALKSIDTHITLPNLLHFELINCSRLLSFPHFDAPNLQSLRLQNVDLDNVRAISNFPALREINFDTTAITHLPPLPCQVEIINVHNSPIFSLEAESFTCARPTVANLSGNSIEQIDPDCFTASNNLRVFDMSGNMLEVMALDPNNDFPVLEVFSLANNFLTLLTGAFSAGAMTYLSVAANRLTAFDSGVFSHLSKLTELDLSDNHFTSLQPHVLDPLTALERIHLENNRLTALDADVFAKLPALRNITISNNAITTLDSTIFAHNPQLQNLIIFGNSLTELAPDIFHNNPHLRYADMCDNFFTTFPAPLFQNNPNLEIFSASATNIRHLPAGLFAGLTRLQDFYVVNSLLTTLPSGLFDDTVSLRSLMLGGNMFTTLPDGLFSKLHRLSQLDIGGHRMSRVDVEALGVPNNVTLLSISSQSAEYGCIVATTQHPFRNLASFNSSGCSLEPQMLQSVLHSAPALSILQIGGPQLCALNGSTTLTLNRLPNSLSLISVANSDCQVISLGGAYIDSLFVQFNEGLTALTVNAPRAVEASINNNPQLSKINVFPVQVLDISNTALDHMPAFCTVMGTQSFSARGMQDSDLFTYGAASILRTCLTHGVSVMDFSNNVDLNNLDNVDLNYRVLISFELQPGENYWLDGMQLLRLDVVPSLSFVNSPVQCEIMPDYGTAVVVSADMSIDFAPLHYHAINCRCTSGYTNAGGLCKAVKPSFWDYKGAVAVVFIFPGLALLLIVAYLARRRLRRMYDNIELKQRLLSDTEAQVEELKRGWQIDASEIRLLERIDGDSQGAFGSVYAADWDHMRVCVKLLREGMSFDEMTEGVFDREINFLQRFRHPQLVRFFGAGHMPADGTDVPFLVLELVDRGSLAQVLLKESLTRAQKLSILLDVARGIEHLHSHGVAHRDLKSGNVLISSDFRAKVSDFGSVKRFYRKAEGNDDMSDVDASAAVHSANLQYTMSLGTPLYLSPEVLRGEAHDGFKVDVFAFGVLCYETAHQKVPDLVGQFGDFRGPFLYRLGQLLDAGHRLQLDTDACDVPVGLANLSLSCMAGPMHERPTFDVIVNALQDLDLQLLTLNPLLLPLLPYGIYINCLYYCIFFDVTSPIIACRFDSDRPPFACRVLLEMDMATATTGQMAAWPSLLGEVRTLLAAEDKLPACRPSHVCGSKDGSCLFFLFSLEQGSQQDIFRLQVNGPVPKLENLTAVLAQPAAAAQTKEEELLRERQRQYTTGVTSFVYDPAEDVIFFPFASTHALMREATTRKPTTPPHLLPSRARFDAKLCPGNSSWLAYCHDGEVWLENTDVNRLWAITDAKDQGTKKHQTAGIPSYIVQEEFSRFTGFWWAPDGSSILVELVDEGHVRQVHVTDQMFPGGEDSTFVYPRAGDANALTALTLVAIDFEACLAQPDTPGLMAKATRGVMELAHPDREYLVNAGFAGSPHRIWLLTLDRAQRHLRLELTSKTALLHDEGRETEVMLEVTHRSWVNTYTTIGFVAEDLLKPAAGSQGSRIVGYWITDRSGFDHIELFERTDSGTQVVPVTSGKWPVLDSASVQLDMATGRFCFFARKDTPLQAHMYMTAVPAHWQAFVAGEHSLASVSYAADFQRLSPEAQLKQALVTLESSHQAPQLALLVLESGSYTMLQSTEMSALHLRPRFFPIVMPNGCTYHSMVLSATQSSDQPRPVVLYVYGGPHVQLVQDVPIRRRAALFQAFLNRGFNVVMIDVHGSTGRGRLFEEPLNRRMGTFEIDHQIKALQTLHSQHPELGLDLSRVGVHGWSYGGYASLIALATRPDFFKVAVAGAPVTLWEAYDTGYTERYMGQPKDEPEAYRRGSVLEMANGFPDEYGRLLIMHGLSDENVHFSHTATLIDRLHELGKPYELQVYPRARHGVRTPHERIHHTAAIVRYIAKGL</sequence>
<evidence type="ECO:0000313" key="6">
    <source>
        <dbReference type="EMBL" id="EDQ85738.1"/>
    </source>
</evidence>
<dbReference type="eggNOG" id="KOG0192">
    <property type="taxonomic scope" value="Eukaryota"/>
</dbReference>
<dbReference type="FunFam" id="3.80.10.10:FF:001164">
    <property type="entry name" value="GH01279p"/>
    <property type="match status" value="1"/>
</dbReference>
<dbReference type="Pfam" id="PF00930">
    <property type="entry name" value="DPPIV_N"/>
    <property type="match status" value="1"/>
</dbReference>
<dbReference type="SMART" id="SM00369">
    <property type="entry name" value="LRR_TYP"/>
    <property type="match status" value="9"/>
</dbReference>
<dbReference type="Proteomes" id="UP000001357">
    <property type="component" value="Unassembled WGS sequence"/>
</dbReference>
<dbReference type="PROSITE" id="PS50011">
    <property type="entry name" value="PROTEIN_KINASE_DOM"/>
    <property type="match status" value="1"/>
</dbReference>
<evidence type="ECO:0000256" key="1">
    <source>
        <dbReference type="ARBA" id="ARBA00022614"/>
    </source>
</evidence>
<name>A9V9K6_MONBE</name>
<keyword evidence="7" id="KW-1185">Reference proteome</keyword>
<evidence type="ECO:0000259" key="5">
    <source>
        <dbReference type="PROSITE" id="PS50011"/>
    </source>
</evidence>
<dbReference type="PANTHER" id="PTHR42972">
    <property type="entry name" value="TOL-PAL SYSTEM PROTEIN TOLB"/>
    <property type="match status" value="1"/>
</dbReference>
<proteinExistence type="predicted"/>
<dbReference type="Pfam" id="PF00069">
    <property type="entry name" value="Pkinase"/>
    <property type="match status" value="1"/>
</dbReference>
<dbReference type="InterPro" id="IPR002469">
    <property type="entry name" value="Peptidase_S9B_N"/>
</dbReference>
<dbReference type="InterPro" id="IPR011009">
    <property type="entry name" value="Kinase-like_dom_sf"/>
</dbReference>
<gene>
    <name evidence="6" type="ORF">MONBRDRAFT_34096</name>
</gene>
<feature type="signal peptide" evidence="4">
    <location>
        <begin position="1"/>
        <end position="28"/>
    </location>
</feature>
<dbReference type="GeneID" id="5894687"/>
<dbReference type="Pfam" id="PF13855">
    <property type="entry name" value="LRR_8"/>
    <property type="match status" value="2"/>
</dbReference>
<dbReference type="Gene3D" id="1.10.510.10">
    <property type="entry name" value="Transferase(Phosphotransferase) domain 1"/>
    <property type="match status" value="1"/>
</dbReference>
<keyword evidence="4" id="KW-0732">Signal</keyword>
<dbReference type="RefSeq" id="XP_001749453.1">
    <property type="nucleotide sequence ID" value="XM_001749401.1"/>
</dbReference>
<keyword evidence="3" id="KW-1133">Transmembrane helix</keyword>
<feature type="transmembrane region" description="Helical" evidence="3">
    <location>
        <begin position="816"/>
        <end position="837"/>
    </location>
</feature>
<dbReference type="InterPro" id="IPR001611">
    <property type="entry name" value="Leu-rich_rpt"/>
</dbReference>
<organism evidence="6 7">
    <name type="scientific">Monosiga brevicollis</name>
    <name type="common">Choanoflagellate</name>
    <dbReference type="NCBI Taxonomy" id="81824"/>
    <lineage>
        <taxon>Eukaryota</taxon>
        <taxon>Choanoflagellata</taxon>
        <taxon>Craspedida</taxon>
        <taxon>Salpingoecidae</taxon>
        <taxon>Monosiga</taxon>
    </lineage>
</organism>
<keyword evidence="3" id="KW-0472">Membrane</keyword>
<dbReference type="Gene3D" id="3.40.50.1820">
    <property type="entry name" value="alpha/beta hydrolase"/>
    <property type="match status" value="1"/>
</dbReference>
<dbReference type="SUPFAM" id="SSF52058">
    <property type="entry name" value="L domain-like"/>
    <property type="match status" value="3"/>
</dbReference>
<keyword evidence="3" id="KW-0812">Transmembrane</keyword>
<dbReference type="eggNOG" id="KOG2281">
    <property type="taxonomic scope" value="Eukaryota"/>
</dbReference>
<keyword evidence="2" id="KW-0677">Repeat</keyword>
<dbReference type="Gene3D" id="3.80.10.10">
    <property type="entry name" value="Ribonuclease Inhibitor"/>
    <property type="match status" value="2"/>
</dbReference>
<accession>A9V9K6</accession>
<dbReference type="Pfam" id="PF00326">
    <property type="entry name" value="Peptidase_S9"/>
    <property type="match status" value="1"/>
</dbReference>
<dbReference type="InterPro" id="IPR000719">
    <property type="entry name" value="Prot_kinase_dom"/>
</dbReference>
<dbReference type="EMBL" id="CH991571">
    <property type="protein sequence ID" value="EDQ85738.1"/>
    <property type="molecule type" value="Genomic_DNA"/>
</dbReference>
<dbReference type="GO" id="GO:0006508">
    <property type="term" value="P:proteolysis"/>
    <property type="evidence" value="ECO:0007669"/>
    <property type="project" value="InterPro"/>
</dbReference>
<dbReference type="PROSITE" id="PS51450">
    <property type="entry name" value="LRR"/>
    <property type="match status" value="1"/>
</dbReference>
<dbReference type="Gene3D" id="2.140.10.30">
    <property type="entry name" value="Dipeptidylpeptidase IV, N-terminal domain"/>
    <property type="match status" value="1"/>
</dbReference>
<reference evidence="6 7" key="1">
    <citation type="journal article" date="2008" name="Nature">
        <title>The genome of the choanoflagellate Monosiga brevicollis and the origin of metazoans.</title>
        <authorList>
            <consortium name="JGI Sequencing"/>
            <person name="King N."/>
            <person name="Westbrook M.J."/>
            <person name="Young S.L."/>
            <person name="Kuo A."/>
            <person name="Abedin M."/>
            <person name="Chapman J."/>
            <person name="Fairclough S."/>
            <person name="Hellsten U."/>
            <person name="Isogai Y."/>
            <person name="Letunic I."/>
            <person name="Marr M."/>
            <person name="Pincus D."/>
            <person name="Putnam N."/>
            <person name="Rokas A."/>
            <person name="Wright K.J."/>
            <person name="Zuzow R."/>
            <person name="Dirks W."/>
            <person name="Good M."/>
            <person name="Goodstein D."/>
            <person name="Lemons D."/>
            <person name="Li W."/>
            <person name="Lyons J.B."/>
            <person name="Morris A."/>
            <person name="Nichols S."/>
            <person name="Richter D.J."/>
            <person name="Salamov A."/>
            <person name="Bork P."/>
            <person name="Lim W.A."/>
            <person name="Manning G."/>
            <person name="Miller W.T."/>
            <person name="McGinnis W."/>
            <person name="Shapiro H."/>
            <person name="Tjian R."/>
            <person name="Grigoriev I.V."/>
            <person name="Rokhsar D."/>
        </authorList>
    </citation>
    <scope>NUCLEOTIDE SEQUENCE [LARGE SCALE GENOMIC DNA]</scope>
    <source>
        <strain evidence="7">MX1 / ATCC 50154</strain>
    </source>
</reference>
<keyword evidence="1" id="KW-0433">Leucine-rich repeat</keyword>
<dbReference type="SMART" id="SM00220">
    <property type="entry name" value="S_TKc"/>
    <property type="match status" value="1"/>
</dbReference>
<dbReference type="ESTHER" id="monbe-a9v9k6">
    <property type="family name" value="DPP4N_Peptidase_S9"/>
</dbReference>
<feature type="domain" description="Protein kinase" evidence="5">
    <location>
        <begin position="879"/>
        <end position="1176"/>
    </location>
</feature>
<dbReference type="SUPFAM" id="SSF53474">
    <property type="entry name" value="alpha/beta-Hydrolases"/>
    <property type="match status" value="1"/>
</dbReference>
<dbReference type="KEGG" id="mbr:MONBRDRAFT_34096"/>
<dbReference type="InterPro" id="IPR008271">
    <property type="entry name" value="Ser/Thr_kinase_AS"/>
</dbReference>
<evidence type="ECO:0000256" key="2">
    <source>
        <dbReference type="ARBA" id="ARBA00022737"/>
    </source>
</evidence>
<feature type="chain" id="PRO_5002745435" description="Protein kinase domain-containing protein" evidence="4">
    <location>
        <begin position="29"/>
        <end position="2002"/>
    </location>
</feature>
<dbReference type="PANTHER" id="PTHR42972:SF9">
    <property type="entry name" value="PEPTIDASE S9 PROLYL OLIGOPEPTIDASE CATALYTIC DOMAIN-CONTAINING PROTEIN"/>
    <property type="match status" value="1"/>
</dbReference>
<dbReference type="InterPro" id="IPR029058">
    <property type="entry name" value="AB_hydrolase_fold"/>
</dbReference>
<dbReference type="GO" id="GO:0008236">
    <property type="term" value="F:serine-type peptidase activity"/>
    <property type="evidence" value="ECO:0007669"/>
    <property type="project" value="InterPro"/>
</dbReference>
<dbReference type="InterPro" id="IPR032675">
    <property type="entry name" value="LRR_dom_sf"/>
</dbReference>
<dbReference type="GO" id="GO:0005524">
    <property type="term" value="F:ATP binding"/>
    <property type="evidence" value="ECO:0007669"/>
    <property type="project" value="InterPro"/>
</dbReference>
<dbReference type="SUPFAM" id="SSF56112">
    <property type="entry name" value="Protein kinase-like (PK-like)"/>
    <property type="match status" value="1"/>
</dbReference>
<evidence type="ECO:0000313" key="7">
    <source>
        <dbReference type="Proteomes" id="UP000001357"/>
    </source>
</evidence>